<dbReference type="PANTHER" id="PTHR34861:SF10">
    <property type="entry name" value="CYCLASE"/>
    <property type="match status" value="1"/>
</dbReference>
<dbReference type="PROSITE" id="PS51318">
    <property type="entry name" value="TAT"/>
    <property type="match status" value="1"/>
</dbReference>
<dbReference type="GO" id="GO:0019441">
    <property type="term" value="P:L-tryptophan catabolic process to kynurenine"/>
    <property type="evidence" value="ECO:0007669"/>
    <property type="project" value="InterPro"/>
</dbReference>
<sequence length="417" mass="44497">MCDNNEENRRNFMKGCGAAAAMAVTGLGAGTAAGQTESMGNIEELLDGLPNNWGRWGNDDEVGALNFLDSEQAFAGMQAVMRGGPANIQQYTLQVPMTGDALESVVDEDVEVSADAGDALYPPRTPARRDNTADATTIEDSDARAGVKSSDDAFITQLFLHGTTHIDALGHVWYDDQLYNGYDELATAEVKEFDQPIPGIDAEGNATEVTETKGHSEASVAPLAASGVTGRAVLLDVGRHMGDENGWLELGASITLSDLLETADAQGVDINERDIVLVRTGGVERAIDPEAEWGPEAEPGLTFSEELVEWVYDMEIPMIGADNIAVEKLAQTIDGKTYAIPLHAALLRDLGVSLNEILWLGDVADQCAEDGIYELMYVAAPLHVERATGAPANPVVLKATQNGKNGRDVDPKEKADR</sequence>
<dbReference type="InterPro" id="IPR007325">
    <property type="entry name" value="KFase/CYL"/>
</dbReference>
<protein>
    <submittedName>
        <fullName evidence="2">Tat (Twin-arginine translocation) pathway signal sequence</fullName>
    </submittedName>
</protein>
<dbReference type="InterPro" id="IPR006311">
    <property type="entry name" value="TAT_signal"/>
</dbReference>
<dbReference type="InterPro" id="IPR037175">
    <property type="entry name" value="KFase_sf"/>
</dbReference>
<dbReference type="RefSeq" id="WP_281246660.1">
    <property type="nucleotide sequence ID" value="NZ_FNWL01000006.1"/>
</dbReference>
<organism evidence="2 3">
    <name type="scientific">Natronorubrum sediminis</name>
    <dbReference type="NCBI Taxonomy" id="640943"/>
    <lineage>
        <taxon>Archaea</taxon>
        <taxon>Methanobacteriati</taxon>
        <taxon>Methanobacteriota</taxon>
        <taxon>Stenosarchaea group</taxon>
        <taxon>Halobacteria</taxon>
        <taxon>Halobacteriales</taxon>
        <taxon>Natrialbaceae</taxon>
        <taxon>Natronorubrum</taxon>
    </lineage>
</organism>
<accession>A0A1H6G507</accession>
<gene>
    <name evidence="2" type="ORF">SAMN04487967_3716</name>
</gene>
<evidence type="ECO:0000313" key="3">
    <source>
        <dbReference type="Proteomes" id="UP000199112"/>
    </source>
</evidence>
<dbReference type="Proteomes" id="UP000199112">
    <property type="component" value="Unassembled WGS sequence"/>
</dbReference>
<feature type="region of interest" description="Disordered" evidence="1">
    <location>
        <begin position="395"/>
        <end position="417"/>
    </location>
</feature>
<dbReference type="PANTHER" id="PTHR34861">
    <property type="match status" value="1"/>
</dbReference>
<keyword evidence="3" id="KW-1185">Reference proteome</keyword>
<dbReference type="GO" id="GO:0004061">
    <property type="term" value="F:arylformamidase activity"/>
    <property type="evidence" value="ECO:0007669"/>
    <property type="project" value="InterPro"/>
</dbReference>
<dbReference type="Pfam" id="PF04199">
    <property type="entry name" value="Cyclase"/>
    <property type="match status" value="1"/>
</dbReference>
<dbReference type="Gene3D" id="3.50.30.50">
    <property type="entry name" value="Putative cyclase"/>
    <property type="match status" value="1"/>
</dbReference>
<evidence type="ECO:0000313" key="2">
    <source>
        <dbReference type="EMBL" id="SEH18177.1"/>
    </source>
</evidence>
<dbReference type="NCBIfam" id="TIGR01409">
    <property type="entry name" value="TAT_signal_seq"/>
    <property type="match status" value="1"/>
</dbReference>
<dbReference type="EMBL" id="FNWL01000006">
    <property type="protein sequence ID" value="SEH18177.1"/>
    <property type="molecule type" value="Genomic_DNA"/>
</dbReference>
<dbReference type="SUPFAM" id="SSF102198">
    <property type="entry name" value="Putative cyclase"/>
    <property type="match status" value="1"/>
</dbReference>
<dbReference type="AlphaFoldDB" id="A0A1H6G507"/>
<feature type="region of interest" description="Disordered" evidence="1">
    <location>
        <begin position="117"/>
        <end position="144"/>
    </location>
</feature>
<proteinExistence type="predicted"/>
<reference evidence="3" key="1">
    <citation type="submission" date="2016-10" db="EMBL/GenBank/DDBJ databases">
        <authorList>
            <person name="Varghese N."/>
            <person name="Submissions S."/>
        </authorList>
    </citation>
    <scope>NUCLEOTIDE SEQUENCE [LARGE SCALE GENOMIC DNA]</scope>
    <source>
        <strain evidence="3">CGMCC 1.8981</strain>
    </source>
</reference>
<dbReference type="InterPro" id="IPR019546">
    <property type="entry name" value="TAT_signal_bac_arc"/>
</dbReference>
<name>A0A1H6G507_9EURY</name>
<feature type="compositionally biased region" description="Basic and acidic residues" evidence="1">
    <location>
        <begin position="405"/>
        <end position="417"/>
    </location>
</feature>
<evidence type="ECO:0000256" key="1">
    <source>
        <dbReference type="SAM" id="MobiDB-lite"/>
    </source>
</evidence>